<evidence type="ECO:0000313" key="3">
    <source>
        <dbReference type="Proteomes" id="UP001497453"/>
    </source>
</evidence>
<keyword evidence="3" id="KW-1185">Reference proteome</keyword>
<dbReference type="Gene3D" id="1.20.930.20">
    <property type="entry name" value="Adaptor protein Cbl, N-terminal domain"/>
    <property type="match status" value="1"/>
</dbReference>
<sequence>MANQIIKPILGAAQIAGDFGVPYIGGAAGLVKGIQDSAEKVIAHRHECKRLGNKAGQLLQVFEEQGPRLKESDLRVYADEMESILLKVHTRMQRWAQLGRVRAFLQDAKIAEQIKNANSDIDTTISKFQMHSLITIQTVQERVEANVTITHRTVEEFLTRFATSPAQAADEVRQLERVGQEIAIPLMEEGQRHLRFIREQLPAQPKTINADGGTSAPKPTYTPEYLQIQHGLTELYKRMGIPPTVKHLDGEVIRDGDIPVAGGTYSDVWIGWWLGETKVALKALRGVRATATKAGRRFERELKVWSKLSNPHILSFLGLVTDIGNFLHMVSPWQDNGNILEFVKKHEDADRHHLLTGAVQGLAYLHEQGVVHGNMKCSNILVSAEAEALICDFGMSKLVEDVTEQSASATLTKQGSARWLAPEVIEGLVDSPTMACDVYSFGMTMFECFSTVMPFAKLKRDAQVIHKVIGEKMRPGRPEVGPDASRWVTDEVWALMELCWQTNPADRPTMDVVVQRMVTIERAREATPKPSPDEAMDVTS</sequence>
<reference evidence="3" key="1">
    <citation type="submission" date="2024-04" db="EMBL/GenBank/DDBJ databases">
        <authorList>
            <person name="Shaw F."/>
            <person name="Minotto A."/>
        </authorList>
    </citation>
    <scope>NUCLEOTIDE SEQUENCE [LARGE SCALE GENOMIC DNA]</scope>
</reference>
<dbReference type="PROSITE" id="PS50011">
    <property type="entry name" value="PROTEIN_KINASE_DOM"/>
    <property type="match status" value="1"/>
</dbReference>
<accession>A0ABP1DB40</accession>
<dbReference type="Gene3D" id="1.10.510.10">
    <property type="entry name" value="Transferase(Phosphotransferase) domain 1"/>
    <property type="match status" value="1"/>
</dbReference>
<evidence type="ECO:0000259" key="1">
    <source>
        <dbReference type="PROSITE" id="PS50011"/>
    </source>
</evidence>
<dbReference type="InterPro" id="IPR000719">
    <property type="entry name" value="Prot_kinase_dom"/>
</dbReference>
<dbReference type="PANTHER" id="PTHR44329:SF214">
    <property type="entry name" value="PROTEIN KINASE DOMAIN-CONTAINING PROTEIN"/>
    <property type="match status" value="1"/>
</dbReference>
<organism evidence="2 3">
    <name type="scientific">Somion occarium</name>
    <dbReference type="NCBI Taxonomy" id="3059160"/>
    <lineage>
        <taxon>Eukaryota</taxon>
        <taxon>Fungi</taxon>
        <taxon>Dikarya</taxon>
        <taxon>Basidiomycota</taxon>
        <taxon>Agaricomycotina</taxon>
        <taxon>Agaricomycetes</taxon>
        <taxon>Polyporales</taxon>
        <taxon>Cerrenaceae</taxon>
        <taxon>Somion</taxon>
    </lineage>
</organism>
<dbReference type="InterPro" id="IPR059179">
    <property type="entry name" value="MLKL-like_MCAfunc"/>
</dbReference>
<proteinExistence type="predicted"/>
<dbReference type="PANTHER" id="PTHR44329">
    <property type="entry name" value="SERINE/THREONINE-PROTEIN KINASE TNNI3K-RELATED"/>
    <property type="match status" value="1"/>
</dbReference>
<feature type="domain" description="Protein kinase" evidence="1">
    <location>
        <begin position="254"/>
        <end position="520"/>
    </location>
</feature>
<protein>
    <recommendedName>
        <fullName evidence="1">Protein kinase domain-containing protein</fullName>
    </recommendedName>
</protein>
<dbReference type="InterPro" id="IPR051681">
    <property type="entry name" value="Ser/Thr_Kinases-Pseudokinases"/>
</dbReference>
<dbReference type="InterPro" id="IPR036537">
    <property type="entry name" value="Adaptor_Cbl_N_dom_sf"/>
</dbReference>
<dbReference type="Pfam" id="PF07714">
    <property type="entry name" value="PK_Tyr_Ser-Thr"/>
    <property type="match status" value="1"/>
</dbReference>
<evidence type="ECO:0000313" key="2">
    <source>
        <dbReference type="EMBL" id="CAL1703914.1"/>
    </source>
</evidence>
<dbReference type="InterPro" id="IPR001245">
    <property type="entry name" value="Ser-Thr/Tyr_kinase_cat_dom"/>
</dbReference>
<dbReference type="SUPFAM" id="SSF56112">
    <property type="entry name" value="Protein kinase-like (PK-like)"/>
    <property type="match status" value="1"/>
</dbReference>
<dbReference type="CDD" id="cd21037">
    <property type="entry name" value="MLKL_NTD"/>
    <property type="match status" value="1"/>
</dbReference>
<dbReference type="EMBL" id="OZ037946">
    <property type="protein sequence ID" value="CAL1703914.1"/>
    <property type="molecule type" value="Genomic_DNA"/>
</dbReference>
<dbReference type="InterPro" id="IPR011009">
    <property type="entry name" value="Kinase-like_dom_sf"/>
</dbReference>
<name>A0ABP1DB40_9APHY</name>
<gene>
    <name evidence="2" type="ORF">GFSPODELE1_LOCUS4770</name>
</gene>
<dbReference type="Proteomes" id="UP001497453">
    <property type="component" value="Chromosome 3"/>
</dbReference>